<feature type="domain" description="Glycoside hydrolase family 2 immunoglobulin-like beta-sandwich" evidence="4">
    <location>
        <begin position="200"/>
        <end position="289"/>
    </location>
</feature>
<proteinExistence type="inferred from homology"/>
<protein>
    <submittedName>
        <fullName evidence="8">DUF4982 domain-containing protein</fullName>
    </submittedName>
</protein>
<evidence type="ECO:0000259" key="7">
    <source>
        <dbReference type="Pfam" id="PF18565"/>
    </source>
</evidence>
<keyword evidence="3" id="KW-0326">Glycosidase</keyword>
<organism evidence="8 9">
    <name type="scientific">Prevotella illustrans</name>
    <dbReference type="NCBI Taxonomy" id="2800387"/>
    <lineage>
        <taxon>Bacteria</taxon>
        <taxon>Pseudomonadati</taxon>
        <taxon>Bacteroidota</taxon>
        <taxon>Bacteroidia</taxon>
        <taxon>Bacteroidales</taxon>
        <taxon>Prevotellaceae</taxon>
        <taxon>Prevotella</taxon>
    </lineage>
</organism>
<dbReference type="Gene3D" id="2.60.40.10">
    <property type="entry name" value="Immunoglobulins"/>
    <property type="match status" value="3"/>
</dbReference>
<dbReference type="InterPro" id="IPR051913">
    <property type="entry name" value="GH2_Domain-Containing"/>
</dbReference>
<name>A0ABS3M290_9BACT</name>
<evidence type="ECO:0000256" key="1">
    <source>
        <dbReference type="ARBA" id="ARBA00007401"/>
    </source>
</evidence>
<evidence type="ECO:0000259" key="4">
    <source>
        <dbReference type="Pfam" id="PF00703"/>
    </source>
</evidence>
<evidence type="ECO:0000256" key="3">
    <source>
        <dbReference type="ARBA" id="ARBA00023295"/>
    </source>
</evidence>
<dbReference type="InterPro" id="IPR017853">
    <property type="entry name" value="GH"/>
</dbReference>
<dbReference type="InterPro" id="IPR013783">
    <property type="entry name" value="Ig-like_fold"/>
</dbReference>
<evidence type="ECO:0000259" key="5">
    <source>
        <dbReference type="Pfam" id="PF02836"/>
    </source>
</evidence>
<sequence>MNIQKSILFLVFACCAMSLQAKTRIERDLRHWSFSRDSVRWQTVEVPHDWAIDGPFDKRWDLQRVAIEQNGERQATEKSGRSGALPWIGRGYYRTTVSVPADCRHAELLFDGAMSEPVVYVNGRKAGRWAYGYNAFRVDITPFLNRNGRNMIVVSLNNREESSRWYPGAGLYRPVKLITTAATRLDDWSVFVRTVSLTPAEAQLRIDWKAVGPMKGKRVEGRVIDDEGHVVAAFRAPTGQTAESRLLTVARPRPWSPESPALYRLSLDIRQADGRRQAIDRHTTRFGIRTVTVGREGGFMLNGRSRKFKGVCLHHDLGPLGTAVNKAALIRQIETMKEMGCDAIRTSHNMPSTMQMEVCDSLGMMVMAESFDMWFYPKCKNGYVRFFGEWADRDITNLVLNHRNHPSIVMWSIGNEIPEQWSEEGRETARRLQDLCHRLDPTRPVTQGIDRIDEALRSGFAQVMDVPGYNYRDYKYSSGIGRLPQGFLLGSETASTVSSRGVYKFPVTISDHAVYPDGQCSGYDTEFCSWSNLPDADFLMQDDRPYTIGQFVWTGYDYLGEPTPYDEYWPSRSSYFGICDLAGLPKDRYWLYRSVWNKRKHTLHLLPHWTWPGREGQTTPVFVYTDYPEAELFINGKSQGRLRHTIYSLPPADEATEKRQMETMDLLRRYRLMWTDVTYEPGEVKVVAYDATGKAVDSTLVRTAGSPARLRLEPDRPVIHADGDDLCFITVSMTDEAGNLVPTADDQLIFDVEGAGAFKAVCNGDATSLESFTRPQMKLFAGQLVLVVKSGTAAGDIRVTVRAPRRNLSATLRLKAK</sequence>
<dbReference type="InterPro" id="IPR006101">
    <property type="entry name" value="Glyco_hydro_2"/>
</dbReference>
<dbReference type="Proteomes" id="UP000664265">
    <property type="component" value="Unassembled WGS sequence"/>
</dbReference>
<dbReference type="SUPFAM" id="SSF49303">
    <property type="entry name" value="beta-Galactosidase/glucuronidase domain"/>
    <property type="match status" value="1"/>
</dbReference>
<evidence type="ECO:0000313" key="9">
    <source>
        <dbReference type="Proteomes" id="UP000664265"/>
    </source>
</evidence>
<dbReference type="InterPro" id="IPR006103">
    <property type="entry name" value="Glyco_hydro_2_cat"/>
</dbReference>
<dbReference type="Gene3D" id="2.60.120.260">
    <property type="entry name" value="Galactose-binding domain-like"/>
    <property type="match status" value="1"/>
</dbReference>
<dbReference type="SUPFAM" id="SSF49785">
    <property type="entry name" value="Galactose-binding domain-like"/>
    <property type="match status" value="1"/>
</dbReference>
<gene>
    <name evidence="8" type="ORF">JHU38_00620</name>
</gene>
<dbReference type="InterPro" id="IPR032311">
    <property type="entry name" value="DUF4982"/>
</dbReference>
<dbReference type="Pfam" id="PF18565">
    <property type="entry name" value="Glyco_hydro2_C5"/>
    <property type="match status" value="1"/>
</dbReference>
<dbReference type="RefSeq" id="WP_199222645.1">
    <property type="nucleotide sequence ID" value="NZ_JAERMS010000001.1"/>
</dbReference>
<dbReference type="Pfam" id="PF16355">
    <property type="entry name" value="DUF4982"/>
    <property type="match status" value="1"/>
</dbReference>
<dbReference type="InterPro" id="IPR036156">
    <property type="entry name" value="Beta-gal/glucu_dom_sf"/>
</dbReference>
<dbReference type="Gene3D" id="3.20.20.80">
    <property type="entry name" value="Glycosidases"/>
    <property type="match status" value="1"/>
</dbReference>
<feature type="domain" description="Glycoside hydrolase family 2 catalytic" evidence="5">
    <location>
        <begin position="296"/>
        <end position="450"/>
    </location>
</feature>
<reference evidence="8 9" key="1">
    <citation type="submission" date="2021-01" db="EMBL/GenBank/DDBJ databases">
        <title>Prevotella A2931 sp. nov.</title>
        <authorList>
            <person name="Buhl M."/>
            <person name="Oberhettinger P."/>
        </authorList>
    </citation>
    <scope>NUCLEOTIDE SEQUENCE [LARGE SCALE GENOMIC DNA]</scope>
    <source>
        <strain evidence="8 9">A2931</strain>
    </source>
</reference>
<keyword evidence="2" id="KW-0378">Hydrolase</keyword>
<evidence type="ECO:0000259" key="6">
    <source>
        <dbReference type="Pfam" id="PF16355"/>
    </source>
</evidence>
<dbReference type="InterPro" id="IPR006102">
    <property type="entry name" value="Ig-like_GH2"/>
</dbReference>
<dbReference type="InterPro" id="IPR008979">
    <property type="entry name" value="Galactose-bd-like_sf"/>
</dbReference>
<dbReference type="InterPro" id="IPR040605">
    <property type="entry name" value="Glyco_hydro2_dom5"/>
</dbReference>
<feature type="domain" description="DUF4982" evidence="6">
    <location>
        <begin position="616"/>
        <end position="696"/>
    </location>
</feature>
<dbReference type="Pfam" id="PF02836">
    <property type="entry name" value="Glyco_hydro_2_C"/>
    <property type="match status" value="1"/>
</dbReference>
<dbReference type="SUPFAM" id="SSF51445">
    <property type="entry name" value="(Trans)glycosidases"/>
    <property type="match status" value="1"/>
</dbReference>
<dbReference type="EMBL" id="JAERMS010000001">
    <property type="protein sequence ID" value="MBO1362297.1"/>
    <property type="molecule type" value="Genomic_DNA"/>
</dbReference>
<comment type="similarity">
    <text evidence="1">Belongs to the glycosyl hydrolase 2 family.</text>
</comment>
<dbReference type="PRINTS" id="PR00132">
    <property type="entry name" value="GLHYDRLASE2"/>
</dbReference>
<keyword evidence="9" id="KW-1185">Reference proteome</keyword>
<feature type="domain" description="Glycoside hydrolase family 2" evidence="7">
    <location>
        <begin position="710"/>
        <end position="804"/>
    </location>
</feature>
<dbReference type="PANTHER" id="PTHR42732">
    <property type="entry name" value="BETA-GALACTOSIDASE"/>
    <property type="match status" value="1"/>
</dbReference>
<comment type="caution">
    <text evidence="8">The sequence shown here is derived from an EMBL/GenBank/DDBJ whole genome shotgun (WGS) entry which is preliminary data.</text>
</comment>
<evidence type="ECO:0000256" key="2">
    <source>
        <dbReference type="ARBA" id="ARBA00022801"/>
    </source>
</evidence>
<dbReference type="Pfam" id="PF00703">
    <property type="entry name" value="Glyco_hydro_2"/>
    <property type="match status" value="1"/>
</dbReference>
<accession>A0ABS3M290</accession>
<evidence type="ECO:0000313" key="8">
    <source>
        <dbReference type="EMBL" id="MBO1362297.1"/>
    </source>
</evidence>
<dbReference type="PANTHER" id="PTHR42732:SF1">
    <property type="entry name" value="BETA-MANNOSIDASE"/>
    <property type="match status" value="1"/>
</dbReference>